<keyword evidence="2" id="KW-1185">Reference proteome</keyword>
<dbReference type="EMBL" id="CP136600">
    <property type="protein sequence ID" value="WOH37715.1"/>
    <property type="molecule type" value="Genomic_DNA"/>
</dbReference>
<name>A0ABZ0GQ10_9GAMM</name>
<dbReference type="RefSeq" id="WP_348396493.1">
    <property type="nucleotide sequence ID" value="NZ_CP136600.1"/>
</dbReference>
<accession>A0ABZ0GQ10</accession>
<evidence type="ECO:0000313" key="2">
    <source>
        <dbReference type="Proteomes" id="UP001301442"/>
    </source>
</evidence>
<evidence type="ECO:0008006" key="3">
    <source>
        <dbReference type="Google" id="ProtNLM"/>
    </source>
</evidence>
<protein>
    <recommendedName>
        <fullName evidence="3">DUF4381 domain-containing protein</fullName>
    </recommendedName>
</protein>
<proteinExistence type="predicted"/>
<gene>
    <name evidence="1" type="ORF">RI844_00285</name>
</gene>
<evidence type="ECO:0000313" key="1">
    <source>
        <dbReference type="EMBL" id="WOH37715.1"/>
    </source>
</evidence>
<dbReference type="Proteomes" id="UP001301442">
    <property type="component" value="Chromosome"/>
</dbReference>
<organism evidence="1 2">
    <name type="scientific">Thalassotalea fonticola</name>
    <dbReference type="NCBI Taxonomy" id="3065649"/>
    <lineage>
        <taxon>Bacteria</taxon>
        <taxon>Pseudomonadati</taxon>
        <taxon>Pseudomonadota</taxon>
        <taxon>Gammaproteobacteria</taxon>
        <taxon>Alteromonadales</taxon>
        <taxon>Colwelliaceae</taxon>
        <taxon>Thalassotalea</taxon>
    </lineage>
</organism>
<reference evidence="1 2" key="1">
    <citation type="submission" date="2023-09" db="EMBL/GenBank/DDBJ databases">
        <authorList>
            <person name="Qi X."/>
        </authorList>
    </citation>
    <scope>NUCLEOTIDE SEQUENCE [LARGE SCALE GENOMIC DNA]</scope>
    <source>
        <strain evidence="1 2">S1-1</strain>
    </source>
</reference>
<sequence length="122" mass="14885">MIEIIVFLAFAFLFWMMWRLYQAKQYNKFIDWLNAEIKPQLLAKIAQELEENRSADFPNNECHQKAAQYFYQQYPVRIFEAAVAREIITKDWFVNKQNKRHASHLLFIQSLYRIHQNKTRIN</sequence>